<evidence type="ECO:0000256" key="1">
    <source>
        <dbReference type="ARBA" id="ARBA00023239"/>
    </source>
</evidence>
<proteinExistence type="predicted"/>
<keyword evidence="4" id="KW-1185">Reference proteome</keyword>
<comment type="caution">
    <text evidence="3">The sequence shown here is derived from an EMBL/GenBank/DDBJ whole genome shotgun (WGS) entry which is preliminary data.</text>
</comment>
<dbReference type="InterPro" id="IPR006680">
    <property type="entry name" value="Amidohydro-rel"/>
</dbReference>
<dbReference type="EMBL" id="WKJO01000002">
    <property type="protein sequence ID" value="MRX23405.1"/>
    <property type="molecule type" value="Genomic_DNA"/>
</dbReference>
<keyword evidence="1" id="KW-0456">Lyase</keyword>
<dbReference type="InterPro" id="IPR032465">
    <property type="entry name" value="ACMSD"/>
</dbReference>
<sequence length="372" mass="41649">MPSKASAENSIVSIEDLDHVVDCDFHLTERPSDFLPYVDSPWDEILARPLEDIHKGRFLSPLYPKSGILNVGRTTGRIPPTKVTTPEDVREGMEELGVTEPILNAGTNLSLGVVHHDELAVALANAYNRWVTETFFDEGFRGAAVIAPHRPNDAAEEIDRVSKEKGVIGILLPSGGVTPPLGHEMYRPIFEACESAGLPLLLHGTANGAWQSQPLQHRWLNRHMSIHAVSHPFDHMTHLTSMLTAGVPALYPDLDFVVQEAGIGWVPYLMRRLDHELPANVEDAPLLEMAPSKYIRRQFYFTTQPVEGTHDHEYVRAMIRLMSGGTNLMFSSDYPHYDFDNTDHLLNVLRPAFSDEEIANIYGETARKVYDL</sequence>
<keyword evidence="3" id="KW-0378">Hydrolase</keyword>
<dbReference type="InterPro" id="IPR032466">
    <property type="entry name" value="Metal_Hydrolase"/>
</dbReference>
<dbReference type="Gene3D" id="3.20.20.140">
    <property type="entry name" value="Metal-dependent hydrolases"/>
    <property type="match status" value="1"/>
</dbReference>
<dbReference type="GO" id="GO:0019748">
    <property type="term" value="P:secondary metabolic process"/>
    <property type="evidence" value="ECO:0007669"/>
    <property type="project" value="TreeGrafter"/>
</dbReference>
<organism evidence="3 4">
    <name type="scientific">Haloferax litoreum</name>
    <dbReference type="NCBI Taxonomy" id="2666140"/>
    <lineage>
        <taxon>Archaea</taxon>
        <taxon>Methanobacteriati</taxon>
        <taxon>Methanobacteriota</taxon>
        <taxon>Stenosarchaea group</taxon>
        <taxon>Halobacteria</taxon>
        <taxon>Halobacteriales</taxon>
        <taxon>Haloferacaceae</taxon>
        <taxon>Haloferax</taxon>
    </lineage>
</organism>
<evidence type="ECO:0000313" key="4">
    <source>
        <dbReference type="Proteomes" id="UP000439022"/>
    </source>
</evidence>
<dbReference type="AlphaFoldDB" id="A0A6A8GJX8"/>
<reference evidence="3 4" key="1">
    <citation type="submission" date="2019-11" db="EMBL/GenBank/DDBJ databases">
        <title>Whole genome sequence of Haloferax sp. MBLA0076.</title>
        <authorList>
            <person name="Seo M.-J."/>
            <person name="Cho E.-S."/>
        </authorList>
    </citation>
    <scope>NUCLEOTIDE SEQUENCE [LARGE SCALE GENOMIC DNA]</scope>
    <source>
        <strain evidence="3 4">MBLA0076</strain>
    </source>
</reference>
<dbReference type="GO" id="GO:0005737">
    <property type="term" value="C:cytoplasm"/>
    <property type="evidence" value="ECO:0007669"/>
    <property type="project" value="TreeGrafter"/>
</dbReference>
<dbReference type="GO" id="GO:0016831">
    <property type="term" value="F:carboxy-lyase activity"/>
    <property type="evidence" value="ECO:0007669"/>
    <property type="project" value="InterPro"/>
</dbReference>
<evidence type="ECO:0000259" key="2">
    <source>
        <dbReference type="Pfam" id="PF04909"/>
    </source>
</evidence>
<dbReference type="PANTHER" id="PTHR21240">
    <property type="entry name" value="2-AMINO-3-CARBOXYLMUCONATE-6-SEMIALDEHYDE DECARBOXYLASE"/>
    <property type="match status" value="1"/>
</dbReference>
<dbReference type="PANTHER" id="PTHR21240:SF28">
    <property type="entry name" value="ISO-OROTATE DECARBOXYLASE (EUROFUNG)"/>
    <property type="match status" value="1"/>
</dbReference>
<accession>A0A6A8GJX8</accession>
<feature type="domain" description="Amidohydrolase-related" evidence="2">
    <location>
        <begin position="115"/>
        <end position="372"/>
    </location>
</feature>
<gene>
    <name evidence="3" type="ORF">GJR96_15745</name>
</gene>
<dbReference type="Proteomes" id="UP000439022">
    <property type="component" value="Unassembled WGS sequence"/>
</dbReference>
<dbReference type="Pfam" id="PF04909">
    <property type="entry name" value="Amidohydro_2"/>
    <property type="match status" value="1"/>
</dbReference>
<name>A0A6A8GJX8_9EURY</name>
<dbReference type="SUPFAM" id="SSF51556">
    <property type="entry name" value="Metallo-dependent hydrolases"/>
    <property type="match status" value="1"/>
</dbReference>
<protein>
    <submittedName>
        <fullName evidence="3">Amidohydrolase family protein</fullName>
    </submittedName>
</protein>
<dbReference type="GO" id="GO:0016787">
    <property type="term" value="F:hydrolase activity"/>
    <property type="evidence" value="ECO:0007669"/>
    <property type="project" value="UniProtKB-KW"/>
</dbReference>
<evidence type="ECO:0000313" key="3">
    <source>
        <dbReference type="EMBL" id="MRX23405.1"/>
    </source>
</evidence>